<dbReference type="PANTHER" id="PTHR47093:SF1">
    <property type="entry name" value="PROTEIN JSN1-RELATED"/>
    <property type="match status" value="1"/>
</dbReference>
<dbReference type="PROSITE" id="PS50102">
    <property type="entry name" value="RRM"/>
    <property type="match status" value="2"/>
</dbReference>
<keyword evidence="5" id="KW-1185">Reference proteome</keyword>
<protein>
    <recommendedName>
        <fullName evidence="3">RRM domain-containing protein</fullName>
    </recommendedName>
</protein>
<dbReference type="InterPro" id="IPR012677">
    <property type="entry name" value="Nucleotide-bd_a/b_plait_sf"/>
</dbReference>
<dbReference type="InterPro" id="IPR000504">
    <property type="entry name" value="RRM_dom"/>
</dbReference>
<reference evidence="4 5" key="1">
    <citation type="submission" date="2023-05" db="EMBL/GenBank/DDBJ databases">
        <title>A 100% complete, gapless, phased diploid assembly of the Scenedesmus obliquus UTEX 3031 genome.</title>
        <authorList>
            <person name="Biondi T.C."/>
            <person name="Hanschen E.R."/>
            <person name="Kwon T."/>
            <person name="Eng W."/>
            <person name="Kruse C.P.S."/>
            <person name="Koehler S.I."/>
            <person name="Kunde Y."/>
            <person name="Gleasner C.D."/>
            <person name="You Mak K.T."/>
            <person name="Polle J."/>
            <person name="Hovde B.T."/>
            <person name="Starkenburg S.R."/>
        </authorList>
    </citation>
    <scope>NUCLEOTIDE SEQUENCE [LARGE SCALE GENOMIC DNA]</scope>
    <source>
        <strain evidence="4 5">DOE0152z</strain>
    </source>
</reference>
<dbReference type="SUPFAM" id="SSF54928">
    <property type="entry name" value="RNA-binding domain, RBD"/>
    <property type="match status" value="1"/>
</dbReference>
<keyword evidence="1" id="KW-0694">RNA-binding</keyword>
<evidence type="ECO:0000256" key="1">
    <source>
        <dbReference type="PROSITE-ProRule" id="PRU00176"/>
    </source>
</evidence>
<evidence type="ECO:0000256" key="2">
    <source>
        <dbReference type="SAM" id="MobiDB-lite"/>
    </source>
</evidence>
<dbReference type="Gene3D" id="3.30.70.330">
    <property type="match status" value="2"/>
</dbReference>
<dbReference type="Proteomes" id="UP001244341">
    <property type="component" value="Chromosome 1b"/>
</dbReference>
<feature type="domain" description="RRM" evidence="3">
    <location>
        <begin position="135"/>
        <end position="211"/>
    </location>
</feature>
<proteinExistence type="predicted"/>
<organism evidence="4 5">
    <name type="scientific">Tetradesmus obliquus</name>
    <name type="common">Green alga</name>
    <name type="synonym">Acutodesmus obliquus</name>
    <dbReference type="NCBI Taxonomy" id="3088"/>
    <lineage>
        <taxon>Eukaryota</taxon>
        <taxon>Viridiplantae</taxon>
        <taxon>Chlorophyta</taxon>
        <taxon>core chlorophytes</taxon>
        <taxon>Chlorophyceae</taxon>
        <taxon>CS clade</taxon>
        <taxon>Sphaeropleales</taxon>
        <taxon>Scenedesmaceae</taxon>
        <taxon>Tetradesmus</taxon>
    </lineage>
</organism>
<name>A0ABY8TJC6_TETOB</name>
<dbReference type="InterPro" id="IPR035979">
    <property type="entry name" value="RBD_domain_sf"/>
</dbReference>
<dbReference type="Pfam" id="PF00076">
    <property type="entry name" value="RRM_1"/>
    <property type="match status" value="2"/>
</dbReference>
<feature type="compositionally biased region" description="Polar residues" evidence="2">
    <location>
        <begin position="86"/>
        <end position="99"/>
    </location>
</feature>
<dbReference type="PANTHER" id="PTHR47093">
    <property type="entry name" value="PROTEIN JSN1-RELATED"/>
    <property type="match status" value="1"/>
</dbReference>
<feature type="compositionally biased region" description="Low complexity" evidence="2">
    <location>
        <begin position="220"/>
        <end position="231"/>
    </location>
</feature>
<sequence>MAHSYSGDSLEDLEAMRLSSASFAAALEEAEAIAANVEASIARRQQKQQDAAAAAAAAAAQEAGAQPTTDRPTPADALAGEDAHSCPTTSFAPADNTSLEGAATLDAPSPSPSPTPSDSSNEYDPAELTRGQPSRHLWLGNLHQRLPRSVLRGVFERYGPVDDVVTFPGRMYAFVNFKEAGDAAKAAEAVQDKEVPLITGPRRLVVKFRPSRRALGKGPAAAAAAGSSDAAGGDDCDIPEGRPSRHLWLGNIPLKPNRTAMEALFSRFGPLESVRVFPGKTFAFVNFVAAGHAIQAKAALDGQPSPHITGPKPLVIRFQKDTAGVPPAGTVAKVGVDIASARARKGAVPRTSLTGLLGPSPGAAGGGGSLGGLGEDELAAAEPAVNLSNKLNPNNIHFDRELAARYKRMSKAEKEALWAHDRALQQLEHNPAAAATLFSAAAAAAASAAAAGQRAPGTLFEQQLQHPGGGNAAAAAAAASSIYGQLMSAANPQLAAAAALAQAQARGASAAGLYQQMPAAASLQSAWGSAAAANPYQAAAAAAALNAQGLGAAAGLGQQGAAAAAANRQLDLLAQLGGYGGAAGQMAGGAAGLQQYLAAAAAAGGGGLHAALLGQANPALLQQMASSYSMPMHGQQDAHMAAAAAAALQLSGGP</sequence>
<evidence type="ECO:0000313" key="4">
    <source>
        <dbReference type="EMBL" id="WIA09105.1"/>
    </source>
</evidence>
<dbReference type="EMBL" id="CP126208">
    <property type="protein sequence ID" value="WIA09105.1"/>
    <property type="molecule type" value="Genomic_DNA"/>
</dbReference>
<feature type="compositionally biased region" description="Low complexity" evidence="2">
    <location>
        <begin position="41"/>
        <end position="66"/>
    </location>
</feature>
<dbReference type="InterPro" id="IPR052645">
    <property type="entry name" value="Pumilio_domain_protein"/>
</dbReference>
<evidence type="ECO:0000259" key="3">
    <source>
        <dbReference type="PROSITE" id="PS50102"/>
    </source>
</evidence>
<feature type="domain" description="RRM" evidence="3">
    <location>
        <begin position="245"/>
        <end position="321"/>
    </location>
</feature>
<feature type="region of interest" description="Disordered" evidence="2">
    <location>
        <begin position="217"/>
        <end position="238"/>
    </location>
</feature>
<dbReference type="SMART" id="SM00360">
    <property type="entry name" value="RRM"/>
    <property type="match status" value="2"/>
</dbReference>
<feature type="region of interest" description="Disordered" evidence="2">
    <location>
        <begin position="41"/>
        <end position="129"/>
    </location>
</feature>
<gene>
    <name evidence="4" type="ORF">OEZ85_008517</name>
</gene>
<evidence type="ECO:0000313" key="5">
    <source>
        <dbReference type="Proteomes" id="UP001244341"/>
    </source>
</evidence>
<accession>A0ABY8TJC6</accession>